<accession>A0ABR2LRS0</accession>
<keyword evidence="6" id="KW-1185">Reference proteome</keyword>
<keyword evidence="2 3" id="KW-0808">Transferase</keyword>
<sequence>MEDSPSTTKPHLLLIPFPFQGHIIPSAHLALKLAAAGFSVTFVNTEAVHHQIALANDEYLARFSGADGGHRDIFAGARSSGLDIRYELVGDGLPVTFDRSLNHDEFAVQLLHSFHGKVEALAGRLPPISGLVADTFFVWPATLARSLGIPYITFWTEPALVFSLYYHMDLLRHHGHFGSQAENRKDTITYLPGVAAIEPTDLMSYLQDSDTTTVVHRIIFKAFEEAHQADFILANTVAELETETIAAVHREKPFYAVGPIFPAGFTRSAVATSLWAESDCSQLLDSRPRGSVLYISFGSYAHVEKKVLEEIAHGVMASGASFVWVLRPDIVGSNDPEPLPAWFKKETAGRGIVVQWCRQAEVLSHPAVGGFLTHCGWNSILESVWSGVPMLCFPLLTDQFTNRRLVVGDWKVAVDLGGGSGRMAVRREDVAEKIGRLMRGEEGVMAREEVKKVRSILQGALAGGGSSSRNFDRFVEDLKCRVSSRRPV</sequence>
<dbReference type="EC" id="2.4.1.-" evidence="4"/>
<dbReference type="EMBL" id="JBBWWR010000016">
    <property type="protein sequence ID" value="KAK8947902.1"/>
    <property type="molecule type" value="Genomic_DNA"/>
</dbReference>
<evidence type="ECO:0000313" key="5">
    <source>
        <dbReference type="EMBL" id="KAK8947902.1"/>
    </source>
</evidence>
<organism evidence="5 6">
    <name type="scientific">Platanthera guangdongensis</name>
    <dbReference type="NCBI Taxonomy" id="2320717"/>
    <lineage>
        <taxon>Eukaryota</taxon>
        <taxon>Viridiplantae</taxon>
        <taxon>Streptophyta</taxon>
        <taxon>Embryophyta</taxon>
        <taxon>Tracheophyta</taxon>
        <taxon>Spermatophyta</taxon>
        <taxon>Magnoliopsida</taxon>
        <taxon>Liliopsida</taxon>
        <taxon>Asparagales</taxon>
        <taxon>Orchidaceae</taxon>
        <taxon>Orchidoideae</taxon>
        <taxon>Orchideae</taxon>
        <taxon>Orchidinae</taxon>
        <taxon>Platanthera</taxon>
    </lineage>
</organism>
<evidence type="ECO:0000256" key="4">
    <source>
        <dbReference type="RuleBase" id="RU362057"/>
    </source>
</evidence>
<keyword evidence="3" id="KW-0328">Glycosyltransferase</keyword>
<dbReference type="CDD" id="cd03784">
    <property type="entry name" value="GT1_Gtf-like"/>
    <property type="match status" value="1"/>
</dbReference>
<dbReference type="PANTHER" id="PTHR11926">
    <property type="entry name" value="GLUCOSYL/GLUCURONOSYL TRANSFERASES"/>
    <property type="match status" value="1"/>
</dbReference>
<evidence type="ECO:0000256" key="3">
    <source>
        <dbReference type="RuleBase" id="RU003718"/>
    </source>
</evidence>
<dbReference type="Gene3D" id="3.40.50.2000">
    <property type="entry name" value="Glycogen Phosphorylase B"/>
    <property type="match status" value="2"/>
</dbReference>
<reference evidence="5 6" key="1">
    <citation type="journal article" date="2022" name="Nat. Plants">
        <title>Genomes of leafy and leafless Platanthera orchids illuminate the evolution of mycoheterotrophy.</title>
        <authorList>
            <person name="Li M.H."/>
            <person name="Liu K.W."/>
            <person name="Li Z."/>
            <person name="Lu H.C."/>
            <person name="Ye Q.L."/>
            <person name="Zhang D."/>
            <person name="Wang J.Y."/>
            <person name="Li Y.F."/>
            <person name="Zhong Z.M."/>
            <person name="Liu X."/>
            <person name="Yu X."/>
            <person name="Liu D.K."/>
            <person name="Tu X.D."/>
            <person name="Liu B."/>
            <person name="Hao Y."/>
            <person name="Liao X.Y."/>
            <person name="Jiang Y.T."/>
            <person name="Sun W.H."/>
            <person name="Chen J."/>
            <person name="Chen Y.Q."/>
            <person name="Ai Y."/>
            <person name="Zhai J.W."/>
            <person name="Wu S.S."/>
            <person name="Zhou Z."/>
            <person name="Hsiao Y.Y."/>
            <person name="Wu W.L."/>
            <person name="Chen Y.Y."/>
            <person name="Lin Y.F."/>
            <person name="Hsu J.L."/>
            <person name="Li C.Y."/>
            <person name="Wang Z.W."/>
            <person name="Zhao X."/>
            <person name="Zhong W.Y."/>
            <person name="Ma X.K."/>
            <person name="Ma L."/>
            <person name="Huang J."/>
            <person name="Chen G.Z."/>
            <person name="Huang M.Z."/>
            <person name="Huang L."/>
            <person name="Peng D.H."/>
            <person name="Luo Y.B."/>
            <person name="Zou S.Q."/>
            <person name="Chen S.P."/>
            <person name="Lan S."/>
            <person name="Tsai W.C."/>
            <person name="Van de Peer Y."/>
            <person name="Liu Z.J."/>
        </authorList>
    </citation>
    <scope>NUCLEOTIDE SEQUENCE [LARGE SCALE GENOMIC DNA]</scope>
    <source>
        <strain evidence="5">Lor288</strain>
    </source>
</reference>
<dbReference type="PANTHER" id="PTHR11926:SF774">
    <property type="entry name" value="UDP-GLYCOSYLTRANSFERASE 85A1-RELATED"/>
    <property type="match status" value="1"/>
</dbReference>
<gene>
    <name evidence="5" type="primary">UGT86A1</name>
    <name evidence="5" type="ORF">KSP40_PGU015656</name>
</gene>
<comment type="similarity">
    <text evidence="1 3">Belongs to the UDP-glycosyltransferase family.</text>
</comment>
<dbReference type="PROSITE" id="PS00375">
    <property type="entry name" value="UDPGT"/>
    <property type="match status" value="1"/>
</dbReference>
<proteinExistence type="inferred from homology"/>
<protein>
    <recommendedName>
        <fullName evidence="4">Glycosyltransferase</fullName>
        <ecNumber evidence="4">2.4.1.-</ecNumber>
    </recommendedName>
</protein>
<name>A0ABR2LRS0_9ASPA</name>
<comment type="caution">
    <text evidence="5">The sequence shown here is derived from an EMBL/GenBank/DDBJ whole genome shotgun (WGS) entry which is preliminary data.</text>
</comment>
<dbReference type="Proteomes" id="UP001412067">
    <property type="component" value="Unassembled WGS sequence"/>
</dbReference>
<evidence type="ECO:0000313" key="6">
    <source>
        <dbReference type="Proteomes" id="UP001412067"/>
    </source>
</evidence>
<dbReference type="InterPro" id="IPR035595">
    <property type="entry name" value="UDP_glycos_trans_CS"/>
</dbReference>
<evidence type="ECO:0000256" key="2">
    <source>
        <dbReference type="ARBA" id="ARBA00022679"/>
    </source>
</evidence>
<dbReference type="SUPFAM" id="SSF53756">
    <property type="entry name" value="UDP-Glycosyltransferase/glycogen phosphorylase"/>
    <property type="match status" value="1"/>
</dbReference>
<dbReference type="Pfam" id="PF00201">
    <property type="entry name" value="UDPGT"/>
    <property type="match status" value="1"/>
</dbReference>
<dbReference type="InterPro" id="IPR002213">
    <property type="entry name" value="UDP_glucos_trans"/>
</dbReference>
<evidence type="ECO:0000256" key="1">
    <source>
        <dbReference type="ARBA" id="ARBA00009995"/>
    </source>
</evidence>